<feature type="binding site" evidence="12">
    <location>
        <begin position="98"/>
        <end position="99"/>
    </location>
    <ligand>
        <name>CoA</name>
        <dbReference type="ChEBI" id="CHEBI:57287"/>
    </ligand>
</feature>
<dbReference type="GO" id="GO:0009366">
    <property type="term" value="C:enterobactin synthetase complex"/>
    <property type="evidence" value="ECO:0007669"/>
    <property type="project" value="InterPro"/>
</dbReference>
<evidence type="ECO:0000256" key="10">
    <source>
        <dbReference type="ARBA" id="ARBA00049176"/>
    </source>
</evidence>
<evidence type="ECO:0000256" key="2">
    <source>
        <dbReference type="ARBA" id="ARBA00004993"/>
    </source>
</evidence>
<dbReference type="RefSeq" id="WP_052830338.1">
    <property type="nucleotide sequence ID" value="NZ_CP007142.1"/>
</dbReference>
<comment type="function">
    <text evidence="1">Involved in the biosynthesis of the siderophore enterobactin (enterochelin), which is a macrocyclic trimeric lactone of N-(2,3-dihydroxybenzoyl)-serine. The serine trilactone serves as a scaffolding for the three catechol functionalities that provide hexadentate coordination for the tightly ligated iron(2+) atoms. Plays an essential role in the assembly of the enterobactin by catalyzing the transfer of the 4'-phosphopantetheine (Ppant) moiety from coenzyme A to the apo-domains of both EntB (ArCP domain) and EntF (PCP domain) to yield their holo-forms which make them competent for the activation of 2,3-dihydroxybenzoate (DHB) and L-serine, respectively.</text>
</comment>
<comment type="subunit">
    <text evidence="4">EntB, EntD, EntE, and EntF form a multienzyme complex called enterobactin synthase.</text>
</comment>
<dbReference type="InterPro" id="IPR041354">
    <property type="entry name" value="4PPT_N"/>
</dbReference>
<organism evidence="16 17">
    <name type="scientific">Gynuella sunshinyii YC6258</name>
    <dbReference type="NCBI Taxonomy" id="1445510"/>
    <lineage>
        <taxon>Bacteria</taxon>
        <taxon>Pseudomonadati</taxon>
        <taxon>Pseudomonadota</taxon>
        <taxon>Gammaproteobacteria</taxon>
        <taxon>Oceanospirillales</taxon>
        <taxon>Saccharospirillaceae</taxon>
        <taxon>Gynuella</taxon>
    </lineage>
</organism>
<dbReference type="OrthoDB" id="8210607at2"/>
<evidence type="ECO:0000256" key="3">
    <source>
        <dbReference type="ARBA" id="ARBA00008342"/>
    </source>
</evidence>
<evidence type="ECO:0000256" key="12">
    <source>
        <dbReference type="PIRSR" id="PIRSR603542-1"/>
    </source>
</evidence>
<dbReference type="PRINTS" id="PR01399">
    <property type="entry name" value="ENTSNTHTASED"/>
</dbReference>
<evidence type="ECO:0000313" key="17">
    <source>
        <dbReference type="Proteomes" id="UP000032266"/>
    </source>
</evidence>
<dbReference type="HOGENOM" id="CLU_075076_2_0_6"/>
<dbReference type="UniPathway" id="UPA00017"/>
<evidence type="ECO:0000256" key="11">
    <source>
        <dbReference type="ARBA" id="ARBA00049191"/>
    </source>
</evidence>
<dbReference type="PANTHER" id="PTHR38096:SF1">
    <property type="entry name" value="ENTEROBACTIN SYNTHASE COMPONENT D"/>
    <property type="match status" value="1"/>
</dbReference>
<feature type="domain" description="4'-phosphopantetheinyl transferase N-terminal" evidence="15">
    <location>
        <begin position="44"/>
        <end position="108"/>
    </location>
</feature>
<dbReference type="InterPro" id="IPR037143">
    <property type="entry name" value="4-PPantetheinyl_Trfase_dom_sf"/>
</dbReference>
<dbReference type="KEGG" id="gsn:YC6258_03592"/>
<feature type="binding site" evidence="12">
    <location>
        <position position="120"/>
    </location>
    <ligand>
        <name>CoA</name>
        <dbReference type="ChEBI" id="CHEBI:57287"/>
    </ligand>
</feature>
<comment type="cofactor">
    <cofactor evidence="13">
        <name>Mg(2+)</name>
        <dbReference type="ChEBI" id="CHEBI:18420"/>
    </cofactor>
</comment>
<evidence type="ECO:0000313" key="16">
    <source>
        <dbReference type="EMBL" id="AJQ95628.1"/>
    </source>
</evidence>
<evidence type="ECO:0000256" key="8">
    <source>
        <dbReference type="ARBA" id="ARBA00029894"/>
    </source>
</evidence>
<dbReference type="AlphaFoldDB" id="A0A0C5VQC2"/>
<comment type="catalytic activity">
    <reaction evidence="11">
        <text>apo-[peptidyl-carrier protein] + CoA = holo-[peptidyl-carrier protein] + adenosine 3',5'-bisphosphate + H(+)</text>
        <dbReference type="Rhea" id="RHEA:46228"/>
        <dbReference type="Rhea" id="RHEA-COMP:11479"/>
        <dbReference type="Rhea" id="RHEA-COMP:11480"/>
        <dbReference type="ChEBI" id="CHEBI:15378"/>
        <dbReference type="ChEBI" id="CHEBI:29999"/>
        <dbReference type="ChEBI" id="CHEBI:57287"/>
        <dbReference type="ChEBI" id="CHEBI:58343"/>
        <dbReference type="ChEBI" id="CHEBI:64479"/>
    </reaction>
</comment>
<dbReference type="GO" id="GO:0000287">
    <property type="term" value="F:magnesium ion binding"/>
    <property type="evidence" value="ECO:0007669"/>
    <property type="project" value="InterPro"/>
</dbReference>
<feature type="binding site" evidence="13">
    <location>
        <position position="122"/>
    </location>
    <ligand>
        <name>Mg(2+)</name>
        <dbReference type="ChEBI" id="CHEBI:18420"/>
    </ligand>
</feature>
<dbReference type="EMBL" id="CP007142">
    <property type="protein sequence ID" value="AJQ95628.1"/>
    <property type="molecule type" value="Genomic_DNA"/>
</dbReference>
<evidence type="ECO:0000256" key="1">
    <source>
        <dbReference type="ARBA" id="ARBA00003937"/>
    </source>
</evidence>
<keyword evidence="17" id="KW-1185">Reference proteome</keyword>
<dbReference type="SUPFAM" id="SSF56214">
    <property type="entry name" value="4'-phosphopantetheinyl transferase"/>
    <property type="match status" value="1"/>
</dbReference>
<dbReference type="PATRIC" id="fig|1445510.3.peg.3559"/>
<evidence type="ECO:0000259" key="14">
    <source>
        <dbReference type="Pfam" id="PF01648"/>
    </source>
</evidence>
<evidence type="ECO:0000259" key="15">
    <source>
        <dbReference type="Pfam" id="PF17837"/>
    </source>
</evidence>
<gene>
    <name evidence="16" type="ORF">YC6258_03592</name>
</gene>
<reference evidence="16 17" key="1">
    <citation type="submission" date="2014-01" db="EMBL/GenBank/DDBJ databases">
        <title>Full genme sequencing of cellulolytic bacterium Gynuella sunshinyii YC6258T gen. nov., sp. nov.</title>
        <authorList>
            <person name="Khan H."/>
            <person name="Chung E.J."/>
            <person name="Chung Y.R."/>
        </authorList>
    </citation>
    <scope>NUCLEOTIDE SEQUENCE [LARGE SCALE GENOMIC DNA]</scope>
    <source>
        <strain evidence="16 17">YC6258</strain>
    </source>
</reference>
<dbReference type="GO" id="GO:0005886">
    <property type="term" value="C:plasma membrane"/>
    <property type="evidence" value="ECO:0007669"/>
    <property type="project" value="TreeGrafter"/>
</dbReference>
<feature type="binding site" evidence="12">
    <location>
        <position position="62"/>
    </location>
    <ligand>
        <name>CoA</name>
        <dbReference type="ChEBI" id="CHEBI:57287"/>
    </ligand>
</feature>
<dbReference type="Pfam" id="PF01648">
    <property type="entry name" value="ACPS"/>
    <property type="match status" value="1"/>
</dbReference>
<comment type="pathway">
    <text evidence="2">Siderophore biosynthesis; enterobactin biosynthesis.</text>
</comment>
<dbReference type="GO" id="GO:0008897">
    <property type="term" value="F:holo-[acyl-carrier-protein] synthase activity"/>
    <property type="evidence" value="ECO:0007669"/>
    <property type="project" value="InterPro"/>
</dbReference>
<feature type="binding site" evidence="12">
    <location>
        <position position="168"/>
    </location>
    <ligand>
        <name>CoA</name>
        <dbReference type="ChEBI" id="CHEBI:57287"/>
    </ligand>
</feature>
<protein>
    <recommendedName>
        <fullName evidence="5">Enterobactin synthase component D</fullName>
    </recommendedName>
    <alternativeName>
        <fullName evidence="8">4'-phosphopantetheinyl transferase EntD</fullName>
    </alternativeName>
    <alternativeName>
        <fullName evidence="9">Enterochelin synthase D</fullName>
    </alternativeName>
</protein>
<comment type="catalytic activity">
    <reaction evidence="10">
        <text>apo-[aryl-carrier protein] + CoA = holo-[aryl-carrier protein] + adenosine 3',5'-bisphosphate + H(+)</text>
        <dbReference type="Rhea" id="RHEA:48404"/>
        <dbReference type="Rhea" id="RHEA-COMP:15903"/>
        <dbReference type="Rhea" id="RHEA-COMP:17557"/>
        <dbReference type="ChEBI" id="CHEBI:15378"/>
        <dbReference type="ChEBI" id="CHEBI:29999"/>
        <dbReference type="ChEBI" id="CHEBI:57287"/>
        <dbReference type="ChEBI" id="CHEBI:58343"/>
        <dbReference type="ChEBI" id="CHEBI:64479"/>
    </reaction>
</comment>
<dbReference type="Proteomes" id="UP000032266">
    <property type="component" value="Chromosome"/>
</dbReference>
<feature type="binding site" evidence="13">
    <location>
        <position position="120"/>
    </location>
    <ligand>
        <name>Mg(2+)</name>
        <dbReference type="ChEBI" id="CHEBI:18420"/>
    </ligand>
</feature>
<keyword evidence="7" id="KW-0259">Enterobactin biosynthesis</keyword>
<feature type="binding site" evidence="12">
    <location>
        <position position="54"/>
    </location>
    <ligand>
        <name>CoA</name>
        <dbReference type="ChEBI" id="CHEBI:57287"/>
    </ligand>
</feature>
<sequence>MNSFYVNSAQVSWFDNDLLSIFQTSFDATAYDDGLITELNPDYHAFIQKAVTKRKSEFVAGRFCALKSLQKWGIGDAFIPVGEKRSPVWPSGIIGSISHCQSYAMAVTTQSRYSKAVGIDVEDMVEPEMADKLQDTIINPDELVLQAGIEPPNVVFTLIFSMKESFFKAVYPHVGYYFDFSAISLQTIDWHMGRAEFKINQNLSDTFKTGDRLSGQFKMLEDKKIVTLIHIKNNPSEYREP</sequence>
<dbReference type="Pfam" id="PF17837">
    <property type="entry name" value="4PPT_N"/>
    <property type="match status" value="1"/>
</dbReference>
<dbReference type="GO" id="GO:0009239">
    <property type="term" value="P:enterobactin biosynthetic process"/>
    <property type="evidence" value="ECO:0007669"/>
    <property type="project" value="UniProtKB-UniPathway"/>
</dbReference>
<accession>A0A0C5VQC2</accession>
<keyword evidence="13" id="KW-0460">Magnesium</keyword>
<dbReference type="InterPro" id="IPR008278">
    <property type="entry name" value="4-PPantetheinyl_Trfase_dom"/>
</dbReference>
<feature type="binding site" evidence="12">
    <location>
        <position position="164"/>
    </location>
    <ligand>
        <name>CoA</name>
        <dbReference type="ChEBI" id="CHEBI:57287"/>
    </ligand>
</feature>
<proteinExistence type="inferred from homology"/>
<name>A0A0C5VQC2_9GAMM</name>
<dbReference type="InterPro" id="IPR003542">
    <property type="entry name" value="Enbac_synth_compD-like"/>
</dbReference>
<evidence type="ECO:0000256" key="9">
    <source>
        <dbReference type="ARBA" id="ARBA00031996"/>
    </source>
</evidence>
<keyword evidence="6 16" id="KW-0808">Transferase</keyword>
<evidence type="ECO:0000256" key="13">
    <source>
        <dbReference type="PIRSR" id="PIRSR603542-2"/>
    </source>
</evidence>
<evidence type="ECO:0000256" key="6">
    <source>
        <dbReference type="ARBA" id="ARBA00022679"/>
    </source>
</evidence>
<comment type="similarity">
    <text evidence="3">Belongs to the P-Pant transferase superfamily. EntD family.</text>
</comment>
<evidence type="ECO:0000256" key="5">
    <source>
        <dbReference type="ARBA" id="ARBA00019087"/>
    </source>
</evidence>
<keyword evidence="13" id="KW-0479">Metal-binding</keyword>
<feature type="domain" description="4'-phosphopantetheinyl transferase" evidence="14">
    <location>
        <begin position="116"/>
        <end position="197"/>
    </location>
</feature>
<evidence type="ECO:0000256" key="4">
    <source>
        <dbReference type="ARBA" id="ARBA00011503"/>
    </source>
</evidence>
<evidence type="ECO:0000256" key="7">
    <source>
        <dbReference type="ARBA" id="ARBA00023191"/>
    </source>
</evidence>
<dbReference type="PANTHER" id="PTHR38096">
    <property type="entry name" value="ENTEROBACTIN SYNTHASE COMPONENT D"/>
    <property type="match status" value="1"/>
</dbReference>
<dbReference type="STRING" id="1445510.YC6258_03592"/>